<feature type="signal peptide" evidence="1">
    <location>
        <begin position="1"/>
        <end position="18"/>
    </location>
</feature>
<protein>
    <submittedName>
        <fullName evidence="3">Opacity protein</fullName>
    </submittedName>
</protein>
<dbReference type="GeneID" id="48542509"/>
<evidence type="ECO:0000259" key="2">
    <source>
        <dbReference type="Pfam" id="PF13568"/>
    </source>
</evidence>
<sequence>MKKVFLGLGIVLGTMAFAQTTNNGNDGIRFGIKGGGNLSSITEGNFKDTEHKFGFNGGLFMNVPMSDKFNFQPEVIYNYMGAKSTTDLQDGTSVKHETNLGYISVPLMVQFNVTPQFYVEAGPEFSYMVNANSKLKNGNQTITDNWDSKTLDDLKRFNAGGAIGLGYRITNNWGINARYTTGFTKIGKNDTPVGRVFNDSKNENIQLGLNYTF</sequence>
<dbReference type="eggNOG" id="COG3637">
    <property type="taxonomic scope" value="Bacteria"/>
</dbReference>
<evidence type="ECO:0000256" key="1">
    <source>
        <dbReference type="SAM" id="SignalP"/>
    </source>
</evidence>
<dbReference type="KEGG" id="emg:BBD33_10710"/>
<dbReference type="Gene3D" id="2.40.160.20">
    <property type="match status" value="1"/>
</dbReference>
<dbReference type="Proteomes" id="UP000188947">
    <property type="component" value="Unassembled WGS sequence"/>
</dbReference>
<dbReference type="RefSeq" id="WP_016198381.1">
    <property type="nucleotide sequence ID" value="NZ_CP014338.1"/>
</dbReference>
<name>A0A1T3EQN9_ELIME</name>
<dbReference type="OrthoDB" id="947434at2"/>
<accession>A0A1T3EQN9</accession>
<feature type="chain" id="PRO_5030034581" evidence="1">
    <location>
        <begin position="19"/>
        <end position="213"/>
    </location>
</feature>
<reference evidence="3 4" key="1">
    <citation type="submission" date="2016-11" db="EMBL/GenBank/DDBJ databases">
        <title>Genome sequence and comparative genomic analysis of clinical strain Elizabethkingia meningoseptica 61421 PRCM.</title>
        <authorList>
            <person name="Wang M."/>
            <person name="Hu S."/>
            <person name="Cao L."/>
            <person name="Jiang T."/>
            <person name="Zhou Y."/>
            <person name="Ming D."/>
        </authorList>
    </citation>
    <scope>NUCLEOTIDE SEQUENCE [LARGE SCALE GENOMIC DNA]</scope>
    <source>
        <strain evidence="3 4">61421 PRCM</strain>
    </source>
</reference>
<dbReference type="InterPro" id="IPR011250">
    <property type="entry name" value="OMP/PagP_B-barrel"/>
</dbReference>
<gene>
    <name evidence="3" type="ORF">BMF97_13710</name>
</gene>
<feature type="domain" description="Outer membrane protein beta-barrel" evidence="2">
    <location>
        <begin position="17"/>
        <end position="186"/>
    </location>
</feature>
<dbReference type="SUPFAM" id="SSF56925">
    <property type="entry name" value="OMPA-like"/>
    <property type="match status" value="1"/>
</dbReference>
<evidence type="ECO:0000313" key="3">
    <source>
        <dbReference type="EMBL" id="OOH94399.1"/>
    </source>
</evidence>
<dbReference type="Pfam" id="PF13568">
    <property type="entry name" value="OMP_b-brl_2"/>
    <property type="match status" value="1"/>
</dbReference>
<dbReference type="EMBL" id="MPOG01000014">
    <property type="protein sequence ID" value="OOH94399.1"/>
    <property type="molecule type" value="Genomic_DNA"/>
</dbReference>
<comment type="caution">
    <text evidence="3">The sequence shown here is derived from an EMBL/GenBank/DDBJ whole genome shotgun (WGS) entry which is preliminary data.</text>
</comment>
<keyword evidence="1" id="KW-0732">Signal</keyword>
<dbReference type="STRING" id="238.BBD35_13030"/>
<dbReference type="AlphaFoldDB" id="A0A1T3EQN9"/>
<evidence type="ECO:0000313" key="4">
    <source>
        <dbReference type="Proteomes" id="UP000188947"/>
    </source>
</evidence>
<keyword evidence="4" id="KW-1185">Reference proteome</keyword>
<organism evidence="3 4">
    <name type="scientific">Elizabethkingia meningoseptica</name>
    <name type="common">Chryseobacterium meningosepticum</name>
    <dbReference type="NCBI Taxonomy" id="238"/>
    <lineage>
        <taxon>Bacteria</taxon>
        <taxon>Pseudomonadati</taxon>
        <taxon>Bacteroidota</taxon>
        <taxon>Flavobacteriia</taxon>
        <taxon>Flavobacteriales</taxon>
        <taxon>Weeksellaceae</taxon>
        <taxon>Elizabethkingia</taxon>
    </lineage>
</organism>
<dbReference type="InterPro" id="IPR025665">
    <property type="entry name" value="Beta-barrel_OMP_2"/>
</dbReference>
<proteinExistence type="predicted"/>